<dbReference type="Gene3D" id="3.40.50.170">
    <property type="entry name" value="Formyl transferase, N-terminal domain"/>
    <property type="match status" value="1"/>
</dbReference>
<protein>
    <recommendedName>
        <fullName evidence="6">Phosphoribosylglycinamide formyltransferase</fullName>
        <ecNumber evidence="6">2.1.2.2</ecNumber>
    </recommendedName>
    <alternativeName>
        <fullName evidence="6">5'-phosphoribosylglycinamide transformylase</fullName>
    </alternativeName>
    <alternativeName>
        <fullName evidence="6">GAR transformylase</fullName>
        <shortName evidence="6">GART</shortName>
    </alternativeName>
</protein>
<feature type="active site" description="Proton donor" evidence="6">
    <location>
        <position position="109"/>
    </location>
</feature>
<proteinExistence type="inferred from homology"/>
<evidence type="ECO:0000256" key="3">
    <source>
        <dbReference type="ARBA" id="ARBA00022755"/>
    </source>
</evidence>
<comment type="function">
    <text evidence="6">Catalyzes the transfer of a formyl group from 10-formyltetrahydrofolate to 5-phospho-ribosyl-glycinamide (GAR), producing 5-phospho-ribosyl-N-formylglycinamide (FGAR) and tetrahydrofolate.</text>
</comment>
<keyword evidence="3 6" id="KW-0658">Purine biosynthesis</keyword>
<evidence type="ECO:0000256" key="6">
    <source>
        <dbReference type="HAMAP-Rule" id="MF_01930"/>
    </source>
</evidence>
<dbReference type="CDD" id="cd08645">
    <property type="entry name" value="FMT_core_GART"/>
    <property type="match status" value="1"/>
</dbReference>
<dbReference type="HAMAP" id="MF_01930">
    <property type="entry name" value="PurN"/>
    <property type="match status" value="1"/>
</dbReference>
<dbReference type="InterPro" id="IPR001555">
    <property type="entry name" value="GART_AS"/>
</dbReference>
<dbReference type="RefSeq" id="WP_244742110.1">
    <property type="nucleotide sequence ID" value="NZ_CP095071.1"/>
</dbReference>
<dbReference type="EMBL" id="CP095071">
    <property type="protein sequence ID" value="UOQ84408.1"/>
    <property type="molecule type" value="Genomic_DNA"/>
</dbReference>
<evidence type="ECO:0000256" key="5">
    <source>
        <dbReference type="ARBA" id="ARBA00047664"/>
    </source>
</evidence>
<accession>A0ABY4GJM8</accession>
<feature type="binding site" evidence="6">
    <location>
        <begin position="90"/>
        <end position="93"/>
    </location>
    <ligand>
        <name>(6R)-10-formyltetrahydrofolate</name>
        <dbReference type="ChEBI" id="CHEBI:195366"/>
    </ligand>
</feature>
<feature type="site" description="Raises pKa of active site His" evidence="6">
    <location>
        <position position="145"/>
    </location>
</feature>
<name>A0ABY4GJM8_9BACI</name>
<dbReference type="InterPro" id="IPR004607">
    <property type="entry name" value="GART"/>
</dbReference>
<dbReference type="InterPro" id="IPR002376">
    <property type="entry name" value="Formyl_transf_N"/>
</dbReference>
<dbReference type="PROSITE" id="PS00373">
    <property type="entry name" value="GART"/>
    <property type="match status" value="1"/>
</dbReference>
<feature type="domain" description="Formyl transferase N-terminal" evidence="7">
    <location>
        <begin position="3"/>
        <end position="182"/>
    </location>
</feature>
<dbReference type="InterPro" id="IPR036477">
    <property type="entry name" value="Formyl_transf_N_sf"/>
</dbReference>
<organism evidence="8 9">
    <name type="scientific">Gracilibacillus salinarum</name>
    <dbReference type="NCBI Taxonomy" id="2932255"/>
    <lineage>
        <taxon>Bacteria</taxon>
        <taxon>Bacillati</taxon>
        <taxon>Bacillota</taxon>
        <taxon>Bacilli</taxon>
        <taxon>Bacillales</taxon>
        <taxon>Bacillaceae</taxon>
        <taxon>Gracilibacillus</taxon>
    </lineage>
</organism>
<reference evidence="8 9" key="1">
    <citation type="submission" date="2022-04" db="EMBL/GenBank/DDBJ databases">
        <title>Gracilibacillus sp. isolated from saltern.</title>
        <authorList>
            <person name="Won M."/>
            <person name="Lee C.-M."/>
            <person name="Woen H.-Y."/>
            <person name="Kwon S.-W."/>
        </authorList>
    </citation>
    <scope>NUCLEOTIDE SEQUENCE [LARGE SCALE GENOMIC DNA]</scope>
    <source>
        <strain evidence="8 9">SSPM10-3</strain>
    </source>
</reference>
<comment type="similarity">
    <text evidence="4 6">Belongs to the GART family.</text>
</comment>
<keyword evidence="9" id="KW-1185">Reference proteome</keyword>
<dbReference type="Pfam" id="PF00551">
    <property type="entry name" value="Formyl_trans_N"/>
    <property type="match status" value="1"/>
</dbReference>
<dbReference type="Proteomes" id="UP000831537">
    <property type="component" value="Chromosome"/>
</dbReference>
<feature type="binding site" evidence="6">
    <location>
        <position position="107"/>
    </location>
    <ligand>
        <name>(6R)-10-formyltetrahydrofolate</name>
        <dbReference type="ChEBI" id="CHEBI:195366"/>
    </ligand>
</feature>
<evidence type="ECO:0000256" key="2">
    <source>
        <dbReference type="ARBA" id="ARBA00022679"/>
    </source>
</evidence>
<keyword evidence="2 6" id="KW-0808">Transferase</keyword>
<sequence length="190" mass="20912">MTRLAVFASGTGSNYDAIIEASQNGSLEAEVALLVCDKPQAKVVEKAKQNGTPAFVFDPKQYRNKAMFEAKIVEVLQEEKIDYIILAGYMRLIGETLLRPFEGRIINIHPSLLPAFPGLDAIGQAFDAGVKVAGVTVHYVDEGMDTGTIISQEAVKIEEDMTREDLQRAVQTVEHSLYPETIQKLISRGE</sequence>
<dbReference type="EC" id="2.1.2.2" evidence="6"/>
<evidence type="ECO:0000256" key="1">
    <source>
        <dbReference type="ARBA" id="ARBA00005054"/>
    </source>
</evidence>
<gene>
    <name evidence="6 8" type="primary">purN</name>
    <name evidence="8" type="ORF">MUN87_17185</name>
</gene>
<dbReference type="SUPFAM" id="SSF53328">
    <property type="entry name" value="Formyltransferase"/>
    <property type="match status" value="1"/>
</dbReference>
<dbReference type="PANTHER" id="PTHR43369:SF2">
    <property type="entry name" value="PHOSPHORIBOSYLGLYCINAMIDE FORMYLTRANSFERASE"/>
    <property type="match status" value="1"/>
</dbReference>
<evidence type="ECO:0000313" key="9">
    <source>
        <dbReference type="Proteomes" id="UP000831537"/>
    </source>
</evidence>
<feature type="binding site" evidence="6">
    <location>
        <position position="63"/>
    </location>
    <ligand>
        <name>(6R)-10-formyltetrahydrofolate</name>
        <dbReference type="ChEBI" id="CHEBI:195366"/>
    </ligand>
</feature>
<dbReference type="PANTHER" id="PTHR43369">
    <property type="entry name" value="PHOSPHORIBOSYLGLYCINAMIDE FORMYLTRANSFERASE"/>
    <property type="match status" value="1"/>
</dbReference>
<dbReference type="NCBIfam" id="TIGR00639">
    <property type="entry name" value="PurN"/>
    <property type="match status" value="1"/>
</dbReference>
<feature type="binding site" evidence="6">
    <location>
        <begin position="12"/>
        <end position="14"/>
    </location>
    <ligand>
        <name>N(1)-(5-phospho-beta-D-ribosyl)glycinamide</name>
        <dbReference type="ChEBI" id="CHEBI:143788"/>
    </ligand>
</feature>
<comment type="pathway">
    <text evidence="1 6">Purine metabolism; IMP biosynthesis via de novo pathway; N(2)-formyl-N(1)-(5-phospho-D-ribosyl)glycinamide from N(1)-(5-phospho-D-ribosyl)glycinamide (10-formyl THF route): step 1/1.</text>
</comment>
<evidence type="ECO:0000259" key="7">
    <source>
        <dbReference type="Pfam" id="PF00551"/>
    </source>
</evidence>
<evidence type="ECO:0000313" key="8">
    <source>
        <dbReference type="EMBL" id="UOQ84408.1"/>
    </source>
</evidence>
<dbReference type="GO" id="GO:0004644">
    <property type="term" value="F:phosphoribosylglycinamide formyltransferase activity"/>
    <property type="evidence" value="ECO:0007669"/>
    <property type="project" value="UniProtKB-EC"/>
</dbReference>
<comment type="catalytic activity">
    <reaction evidence="5 6">
        <text>N(1)-(5-phospho-beta-D-ribosyl)glycinamide + (6R)-10-formyltetrahydrofolate = N(2)-formyl-N(1)-(5-phospho-beta-D-ribosyl)glycinamide + (6S)-5,6,7,8-tetrahydrofolate + H(+)</text>
        <dbReference type="Rhea" id="RHEA:15053"/>
        <dbReference type="ChEBI" id="CHEBI:15378"/>
        <dbReference type="ChEBI" id="CHEBI:57453"/>
        <dbReference type="ChEBI" id="CHEBI:143788"/>
        <dbReference type="ChEBI" id="CHEBI:147286"/>
        <dbReference type="ChEBI" id="CHEBI:195366"/>
        <dbReference type="EC" id="2.1.2.2"/>
    </reaction>
</comment>
<evidence type="ECO:0000256" key="4">
    <source>
        <dbReference type="ARBA" id="ARBA00038440"/>
    </source>
</evidence>